<gene>
    <name evidence="1" type="ORF">S01H4_40979</name>
</gene>
<protein>
    <submittedName>
        <fullName evidence="1">Uncharacterized protein</fullName>
    </submittedName>
</protein>
<organism evidence="1">
    <name type="scientific">marine sediment metagenome</name>
    <dbReference type="NCBI Taxonomy" id="412755"/>
    <lineage>
        <taxon>unclassified sequences</taxon>
        <taxon>metagenomes</taxon>
        <taxon>ecological metagenomes</taxon>
    </lineage>
</organism>
<comment type="caution">
    <text evidence="1">The sequence shown here is derived from an EMBL/GenBank/DDBJ whole genome shotgun (WGS) entry which is preliminary data.</text>
</comment>
<evidence type="ECO:0000313" key="1">
    <source>
        <dbReference type="EMBL" id="GAG95653.1"/>
    </source>
</evidence>
<dbReference type="AlphaFoldDB" id="X1CH98"/>
<sequence length="74" mass="8162">MSQPTNQSASSTGWSQYFTEGYQSTVKALKHEDCITKKLYNGANSALFGKYGLWTHKGKVVGHLNCLSCLGYLL</sequence>
<dbReference type="EMBL" id="BART01022379">
    <property type="protein sequence ID" value="GAG95653.1"/>
    <property type="molecule type" value="Genomic_DNA"/>
</dbReference>
<name>X1CH98_9ZZZZ</name>
<reference evidence="1" key="1">
    <citation type="journal article" date="2014" name="Front. Microbiol.">
        <title>High frequency of phylogenetically diverse reductive dehalogenase-homologous genes in deep subseafloor sedimentary metagenomes.</title>
        <authorList>
            <person name="Kawai M."/>
            <person name="Futagami T."/>
            <person name="Toyoda A."/>
            <person name="Takaki Y."/>
            <person name="Nishi S."/>
            <person name="Hori S."/>
            <person name="Arai W."/>
            <person name="Tsubouchi T."/>
            <person name="Morono Y."/>
            <person name="Uchiyama I."/>
            <person name="Ito T."/>
            <person name="Fujiyama A."/>
            <person name="Inagaki F."/>
            <person name="Takami H."/>
        </authorList>
    </citation>
    <scope>NUCLEOTIDE SEQUENCE</scope>
    <source>
        <strain evidence="1">Expedition CK06-06</strain>
    </source>
</reference>
<accession>X1CH98</accession>
<proteinExistence type="predicted"/>